<comment type="caution">
    <text evidence="2">The sequence shown here is derived from an EMBL/GenBank/DDBJ whole genome shotgun (WGS) entry which is preliminary data.</text>
</comment>
<accession>A0AAE0GRC9</accession>
<keyword evidence="3" id="KW-1185">Reference proteome</keyword>
<sequence>MYASAMAVTIPLGFCQKSDACLAADGGGSSGDGGGGGNDGEVGGGGSGGGQGNVQLIYFDKDASERFAPIALASSVFTIMHITLQIFEGHTDESRYLSADGMKY</sequence>
<name>A0AAE0GRC9_9CHLO</name>
<evidence type="ECO:0000313" key="3">
    <source>
        <dbReference type="Proteomes" id="UP001190700"/>
    </source>
</evidence>
<dbReference type="AlphaFoldDB" id="A0AAE0GRC9"/>
<reference evidence="2 3" key="1">
    <citation type="journal article" date="2015" name="Genome Biol. Evol.">
        <title>Comparative Genomics of a Bacterivorous Green Alga Reveals Evolutionary Causalities and Consequences of Phago-Mixotrophic Mode of Nutrition.</title>
        <authorList>
            <person name="Burns J.A."/>
            <person name="Paasch A."/>
            <person name="Narechania A."/>
            <person name="Kim E."/>
        </authorList>
    </citation>
    <scope>NUCLEOTIDE SEQUENCE [LARGE SCALE GENOMIC DNA]</scope>
    <source>
        <strain evidence="2 3">PLY_AMNH</strain>
    </source>
</reference>
<evidence type="ECO:0000256" key="1">
    <source>
        <dbReference type="SAM" id="MobiDB-lite"/>
    </source>
</evidence>
<organism evidence="2 3">
    <name type="scientific">Cymbomonas tetramitiformis</name>
    <dbReference type="NCBI Taxonomy" id="36881"/>
    <lineage>
        <taxon>Eukaryota</taxon>
        <taxon>Viridiplantae</taxon>
        <taxon>Chlorophyta</taxon>
        <taxon>Pyramimonadophyceae</taxon>
        <taxon>Pyramimonadales</taxon>
        <taxon>Pyramimonadaceae</taxon>
        <taxon>Cymbomonas</taxon>
    </lineage>
</organism>
<proteinExistence type="predicted"/>
<protein>
    <submittedName>
        <fullName evidence="2">Uncharacterized protein</fullName>
    </submittedName>
</protein>
<gene>
    <name evidence="2" type="ORF">CYMTET_9284</name>
</gene>
<dbReference type="Proteomes" id="UP001190700">
    <property type="component" value="Unassembled WGS sequence"/>
</dbReference>
<evidence type="ECO:0000313" key="2">
    <source>
        <dbReference type="EMBL" id="KAK3283000.1"/>
    </source>
</evidence>
<feature type="region of interest" description="Disordered" evidence="1">
    <location>
        <begin position="26"/>
        <end position="48"/>
    </location>
</feature>
<dbReference type="EMBL" id="LGRX02003079">
    <property type="protein sequence ID" value="KAK3283000.1"/>
    <property type="molecule type" value="Genomic_DNA"/>
</dbReference>